<comment type="caution">
    <text evidence="2">The sequence shown here is derived from an EMBL/GenBank/DDBJ whole genome shotgun (WGS) entry which is preliminary data.</text>
</comment>
<protein>
    <recommendedName>
        <fullName evidence="4">VWFC domain-containing protein</fullName>
    </recommendedName>
</protein>
<feature type="non-terminal residue" evidence="2">
    <location>
        <position position="256"/>
    </location>
</feature>
<feature type="region of interest" description="Disordered" evidence="1">
    <location>
        <begin position="219"/>
        <end position="256"/>
    </location>
</feature>
<keyword evidence="3" id="KW-1185">Reference proteome</keyword>
<sequence>SSPPPPTTSPPQPPSATSPTTTPTAVACYFNGVTWDRNDDCNWCGCRNGFLTCTELDCEDNKIVDCIPGSIFFNKCYQRCACPKSGIRECQPATCISKSRKSRDLSSAPTPSPGNFNNTEVVVCIPESVYLNHCGRKCTCSSQGRFVCDPDRCRAETEVEGQVCDHVYLLLDECNWCMCVNGRITCTHDTCVTTNHSNYHNQPAFSTTNHPNYGYTSDLTTTNHSNYHNQPALTTTNHPNYHNSPALTTTNQSTSY</sequence>
<evidence type="ECO:0000313" key="3">
    <source>
        <dbReference type="Proteomes" id="UP000747542"/>
    </source>
</evidence>
<accession>A0A8J5MMF8</accession>
<dbReference type="EMBL" id="JAHLQT010038351">
    <property type="protein sequence ID" value="KAG7156861.1"/>
    <property type="molecule type" value="Genomic_DNA"/>
</dbReference>
<proteinExistence type="predicted"/>
<dbReference type="Proteomes" id="UP000747542">
    <property type="component" value="Unassembled WGS sequence"/>
</dbReference>
<evidence type="ECO:0008006" key="4">
    <source>
        <dbReference type="Google" id="ProtNLM"/>
    </source>
</evidence>
<dbReference type="AlphaFoldDB" id="A0A8J5MMF8"/>
<feature type="compositionally biased region" description="Pro residues" evidence="1">
    <location>
        <begin position="1"/>
        <end position="16"/>
    </location>
</feature>
<evidence type="ECO:0000256" key="1">
    <source>
        <dbReference type="SAM" id="MobiDB-lite"/>
    </source>
</evidence>
<gene>
    <name evidence="2" type="ORF">Hamer_G024102</name>
</gene>
<name>A0A8J5MMF8_HOMAM</name>
<organism evidence="2 3">
    <name type="scientific">Homarus americanus</name>
    <name type="common">American lobster</name>
    <dbReference type="NCBI Taxonomy" id="6706"/>
    <lineage>
        <taxon>Eukaryota</taxon>
        <taxon>Metazoa</taxon>
        <taxon>Ecdysozoa</taxon>
        <taxon>Arthropoda</taxon>
        <taxon>Crustacea</taxon>
        <taxon>Multicrustacea</taxon>
        <taxon>Malacostraca</taxon>
        <taxon>Eumalacostraca</taxon>
        <taxon>Eucarida</taxon>
        <taxon>Decapoda</taxon>
        <taxon>Pleocyemata</taxon>
        <taxon>Astacidea</taxon>
        <taxon>Nephropoidea</taxon>
        <taxon>Nephropidae</taxon>
        <taxon>Homarus</taxon>
    </lineage>
</organism>
<evidence type="ECO:0000313" key="2">
    <source>
        <dbReference type="EMBL" id="KAG7156861.1"/>
    </source>
</evidence>
<reference evidence="2" key="1">
    <citation type="journal article" date="2021" name="Sci. Adv.">
        <title>The American lobster genome reveals insights on longevity, neural, and immune adaptations.</title>
        <authorList>
            <person name="Polinski J.M."/>
            <person name="Zimin A.V."/>
            <person name="Clark K.F."/>
            <person name="Kohn A.B."/>
            <person name="Sadowski N."/>
            <person name="Timp W."/>
            <person name="Ptitsyn A."/>
            <person name="Khanna P."/>
            <person name="Romanova D.Y."/>
            <person name="Williams P."/>
            <person name="Greenwood S.J."/>
            <person name="Moroz L.L."/>
            <person name="Walt D.R."/>
            <person name="Bodnar A.G."/>
        </authorList>
    </citation>
    <scope>NUCLEOTIDE SEQUENCE</scope>
    <source>
        <strain evidence="2">GMGI-L3</strain>
    </source>
</reference>
<feature type="region of interest" description="Disordered" evidence="1">
    <location>
        <begin position="1"/>
        <end position="21"/>
    </location>
</feature>